<evidence type="ECO:0000313" key="4">
    <source>
        <dbReference type="Proteomes" id="UP000010469"/>
    </source>
</evidence>
<dbReference type="GO" id="GO:0016491">
    <property type="term" value="F:oxidoreductase activity"/>
    <property type="evidence" value="ECO:0007669"/>
    <property type="project" value="UniProtKB-KW"/>
</dbReference>
<dbReference type="FunCoup" id="L0AAD2">
    <property type="interactions" value="43"/>
</dbReference>
<dbReference type="SUPFAM" id="SSF51905">
    <property type="entry name" value="FAD/NAD(P)-binding domain"/>
    <property type="match status" value="1"/>
</dbReference>
<dbReference type="PANTHER" id="PTHR13847:SF287">
    <property type="entry name" value="FAD-DEPENDENT OXIDOREDUCTASE DOMAIN-CONTAINING PROTEIN 1"/>
    <property type="match status" value="1"/>
</dbReference>
<sequence>MPDYIVIGSGIVGLSTAYHISEQDKDSSILIIDKYDGPGAGDTSKSAAAFRTAFTSKLNILLSSSSIEFYSHLQKNEKFDLGMRHVGYLFSLDKNNYSVFKKGLEYAEKLGVEFSEIENDYLQNNLGIKTDIEGSEEADIIGAHNIYKSILFKNAGILDPEKIIDYYYGKLKDRNVEFSYGIGIKEFIIEPEKPLGIEGEPFAWEEIKVKGVRLNDGTIVRANKKIISALGAWSNLYLNKIGLDSYSRPKKRQIFSIKADNNELKRILYSKGFNDENTMPFVILPKGVYIRPNPSENTFWIGLSDELGRKIELEDNPVAEENFYLYSILPVLSLYFDQFKEKNPYASWAGHYDISFDGQPIIYEPYESNLIISAGTSGSGIMKGDSIGRITASLALNKEYANLFDNTEFNVSWLGLEGRLVEKELLII</sequence>
<dbReference type="GO" id="GO:0005737">
    <property type="term" value="C:cytoplasm"/>
    <property type="evidence" value="ECO:0007669"/>
    <property type="project" value="TreeGrafter"/>
</dbReference>
<dbReference type="InterPro" id="IPR006076">
    <property type="entry name" value="FAD-dep_OxRdtase"/>
</dbReference>
<dbReference type="GeneID" id="14212406"/>
<gene>
    <name evidence="3" type="ordered locus">Calag_1146</name>
</gene>
<dbReference type="OrthoDB" id="168391at2157"/>
<evidence type="ECO:0000313" key="3">
    <source>
        <dbReference type="EMBL" id="AFZ70868.1"/>
    </source>
</evidence>
<dbReference type="eggNOG" id="arCOG00755">
    <property type="taxonomic scope" value="Archaea"/>
</dbReference>
<dbReference type="PANTHER" id="PTHR13847">
    <property type="entry name" value="SARCOSINE DEHYDROGENASE-RELATED"/>
    <property type="match status" value="1"/>
</dbReference>
<evidence type="ECO:0000256" key="1">
    <source>
        <dbReference type="ARBA" id="ARBA00023002"/>
    </source>
</evidence>
<proteinExistence type="predicted"/>
<dbReference type="AlphaFoldDB" id="L0AAD2"/>
<dbReference type="HOGENOM" id="CLU_007884_4_1_2"/>
<dbReference type="RefSeq" id="WP_015232765.1">
    <property type="nucleotide sequence ID" value="NC_019791.1"/>
</dbReference>
<name>L0AAD2_CALLD</name>
<dbReference type="InParanoid" id="L0AAD2"/>
<dbReference type="KEGG" id="clg:Calag_1146"/>
<evidence type="ECO:0000259" key="2">
    <source>
        <dbReference type="Pfam" id="PF01266"/>
    </source>
</evidence>
<organism evidence="3 4">
    <name type="scientific">Caldisphaera lagunensis (strain DSM 15908 / JCM 11604 / ANMR 0165 / IC-154)</name>
    <dbReference type="NCBI Taxonomy" id="1056495"/>
    <lineage>
        <taxon>Archaea</taxon>
        <taxon>Thermoproteota</taxon>
        <taxon>Thermoprotei</taxon>
        <taxon>Acidilobales</taxon>
        <taxon>Caldisphaeraceae</taxon>
        <taxon>Caldisphaera</taxon>
    </lineage>
</organism>
<dbReference type="Pfam" id="PF01266">
    <property type="entry name" value="DAO"/>
    <property type="match status" value="1"/>
</dbReference>
<dbReference type="InterPro" id="IPR036188">
    <property type="entry name" value="FAD/NAD-bd_sf"/>
</dbReference>
<dbReference type="EMBL" id="CP003378">
    <property type="protein sequence ID" value="AFZ70868.1"/>
    <property type="molecule type" value="Genomic_DNA"/>
</dbReference>
<dbReference type="Proteomes" id="UP000010469">
    <property type="component" value="Chromosome"/>
</dbReference>
<feature type="domain" description="FAD dependent oxidoreductase" evidence="2">
    <location>
        <begin position="3"/>
        <end position="394"/>
    </location>
</feature>
<keyword evidence="1" id="KW-0560">Oxidoreductase</keyword>
<keyword evidence="4" id="KW-1185">Reference proteome</keyword>
<accession>L0AAD2</accession>
<dbReference type="Gene3D" id="3.50.50.60">
    <property type="entry name" value="FAD/NAD(P)-binding domain"/>
    <property type="match status" value="1"/>
</dbReference>
<protein>
    <submittedName>
        <fullName evidence="3">Glycine/D-amino acid oxidase, deaminating</fullName>
    </submittedName>
</protein>
<dbReference type="Gene3D" id="3.30.9.10">
    <property type="entry name" value="D-Amino Acid Oxidase, subunit A, domain 2"/>
    <property type="match status" value="1"/>
</dbReference>
<reference evidence="4" key="1">
    <citation type="submission" date="2012-03" db="EMBL/GenBank/DDBJ databases">
        <title>Complete genome of Caldisphaera lagunensis DSM 15908.</title>
        <authorList>
            <person name="Lucas S."/>
            <person name="Copeland A."/>
            <person name="Lapidus A."/>
            <person name="Glavina del Rio T."/>
            <person name="Dalin E."/>
            <person name="Tice H."/>
            <person name="Bruce D."/>
            <person name="Goodwin L."/>
            <person name="Pitluck S."/>
            <person name="Peters L."/>
            <person name="Mikhailova N."/>
            <person name="Teshima H."/>
            <person name="Kyrpides N."/>
            <person name="Mavromatis K."/>
            <person name="Ivanova N."/>
            <person name="Brettin T."/>
            <person name="Detter J.C."/>
            <person name="Han C."/>
            <person name="Larimer F."/>
            <person name="Land M."/>
            <person name="Hauser L."/>
            <person name="Markowitz V."/>
            <person name="Cheng J.-F."/>
            <person name="Hugenholtz P."/>
            <person name="Woyke T."/>
            <person name="Wu D."/>
            <person name="Spring S."/>
            <person name="Schroeder M."/>
            <person name="Brambilla E."/>
            <person name="Klenk H.-P."/>
            <person name="Eisen J.A."/>
        </authorList>
    </citation>
    <scope>NUCLEOTIDE SEQUENCE [LARGE SCALE GENOMIC DNA]</scope>
    <source>
        <strain evidence="4">DSM 15908 / JCM 11604 / IC-154</strain>
    </source>
</reference>
<dbReference type="STRING" id="1056495.Calag_1146"/>